<dbReference type="Proteomes" id="UP000183487">
    <property type="component" value="Unassembled WGS sequence"/>
</dbReference>
<proteinExistence type="predicted"/>
<sequence>MKRMIEETSLVVQHKQVFLPLIPLESLSHA</sequence>
<organism evidence="1 2">
    <name type="scientific">Paraburkholderia fungorum</name>
    <dbReference type="NCBI Taxonomy" id="134537"/>
    <lineage>
        <taxon>Bacteria</taxon>
        <taxon>Pseudomonadati</taxon>
        <taxon>Pseudomonadota</taxon>
        <taxon>Betaproteobacteria</taxon>
        <taxon>Burkholderiales</taxon>
        <taxon>Burkholderiaceae</taxon>
        <taxon>Paraburkholderia</taxon>
    </lineage>
</organism>
<gene>
    <name evidence="1" type="ORF">SAMN05443245_5709</name>
</gene>
<dbReference type="AlphaFoldDB" id="A0A1H1IV06"/>
<keyword evidence="2" id="KW-1185">Reference proteome</keyword>
<evidence type="ECO:0000313" key="2">
    <source>
        <dbReference type="Proteomes" id="UP000183487"/>
    </source>
</evidence>
<protein>
    <submittedName>
        <fullName evidence="1">Uncharacterized protein</fullName>
    </submittedName>
</protein>
<name>A0A1H1IV06_9BURK</name>
<dbReference type="EMBL" id="FNKP01000002">
    <property type="protein sequence ID" value="SDR41420.1"/>
    <property type="molecule type" value="Genomic_DNA"/>
</dbReference>
<evidence type="ECO:0000313" key="1">
    <source>
        <dbReference type="EMBL" id="SDR41420.1"/>
    </source>
</evidence>
<reference evidence="2" key="1">
    <citation type="submission" date="2016-10" db="EMBL/GenBank/DDBJ databases">
        <authorList>
            <person name="Varghese N."/>
        </authorList>
    </citation>
    <scope>NUCLEOTIDE SEQUENCE [LARGE SCALE GENOMIC DNA]</scope>
    <source>
        <strain evidence="2">GAS106B</strain>
    </source>
</reference>
<accession>A0A1H1IV06</accession>